<feature type="domain" description="RNase H type-1" evidence="1">
    <location>
        <begin position="54"/>
        <end position="140"/>
    </location>
</feature>
<dbReference type="EMBL" id="JACTNZ010000004">
    <property type="protein sequence ID" value="KAG5552717.1"/>
    <property type="molecule type" value="Genomic_DNA"/>
</dbReference>
<dbReference type="GO" id="GO:0004523">
    <property type="term" value="F:RNA-DNA hybrid ribonuclease activity"/>
    <property type="evidence" value="ECO:0007669"/>
    <property type="project" value="InterPro"/>
</dbReference>
<proteinExistence type="predicted"/>
<dbReference type="Gene3D" id="3.30.420.10">
    <property type="entry name" value="Ribonuclease H-like superfamily/Ribonuclease H"/>
    <property type="match status" value="1"/>
</dbReference>
<protein>
    <recommendedName>
        <fullName evidence="1">RNase H type-1 domain-containing protein</fullName>
    </recommendedName>
</protein>
<dbReference type="AlphaFoldDB" id="A0AAV6KKP3"/>
<comment type="caution">
    <text evidence="2">The sequence shown here is derived from an EMBL/GenBank/DDBJ whole genome shotgun (WGS) entry which is preliminary data.</text>
</comment>
<dbReference type="InterPro" id="IPR012337">
    <property type="entry name" value="RNaseH-like_sf"/>
</dbReference>
<dbReference type="InterPro" id="IPR044730">
    <property type="entry name" value="RNase_H-like_dom_plant"/>
</dbReference>
<evidence type="ECO:0000313" key="2">
    <source>
        <dbReference type="EMBL" id="KAG5552717.1"/>
    </source>
</evidence>
<dbReference type="InterPro" id="IPR036397">
    <property type="entry name" value="RNaseH_sf"/>
</dbReference>
<name>A0AAV6KKP3_9ERIC</name>
<dbReference type="CDD" id="cd06222">
    <property type="entry name" value="RNase_H_like"/>
    <property type="match status" value="1"/>
</dbReference>
<dbReference type="Pfam" id="PF13456">
    <property type="entry name" value="RVT_3"/>
    <property type="match status" value="1"/>
</dbReference>
<gene>
    <name evidence="2" type="ORF">RHGRI_010725</name>
</gene>
<organism evidence="2 3">
    <name type="scientific">Rhododendron griersonianum</name>
    <dbReference type="NCBI Taxonomy" id="479676"/>
    <lineage>
        <taxon>Eukaryota</taxon>
        <taxon>Viridiplantae</taxon>
        <taxon>Streptophyta</taxon>
        <taxon>Embryophyta</taxon>
        <taxon>Tracheophyta</taxon>
        <taxon>Spermatophyta</taxon>
        <taxon>Magnoliopsida</taxon>
        <taxon>eudicotyledons</taxon>
        <taxon>Gunneridae</taxon>
        <taxon>Pentapetalae</taxon>
        <taxon>asterids</taxon>
        <taxon>Ericales</taxon>
        <taxon>Ericaceae</taxon>
        <taxon>Ericoideae</taxon>
        <taxon>Rhodoreae</taxon>
        <taxon>Rhododendron</taxon>
    </lineage>
</organism>
<keyword evidence="3" id="KW-1185">Reference proteome</keyword>
<evidence type="ECO:0000259" key="1">
    <source>
        <dbReference type="Pfam" id="PF13456"/>
    </source>
</evidence>
<sequence length="242" mass="27385">MVQSLAENQGHGITQRFLGNATVSATKGQDFVWFRDGYDDRQPIAGNMLQLVFIDGAWTQDGLKAGAAWVVKDVNGLSVHEGKCGFIAHSAPHAEYRACYEALAWCFKNNFLQVKIHTDSSLLVGDLTNGKSSEWLLDAMLQGKIGDEWWHYNSFRSRRKVDPYLQDAITVKNCIEEFTKELELKKKDLSQFDLQSQAPPIFKFGAPIKSVDETPQQNESSVDCGIFMYYIIKRLAKKREIP</sequence>
<accession>A0AAV6KKP3</accession>
<dbReference type="InterPro" id="IPR002156">
    <property type="entry name" value="RNaseH_domain"/>
</dbReference>
<evidence type="ECO:0000313" key="3">
    <source>
        <dbReference type="Proteomes" id="UP000823749"/>
    </source>
</evidence>
<dbReference type="Proteomes" id="UP000823749">
    <property type="component" value="Chromosome 4"/>
</dbReference>
<dbReference type="SUPFAM" id="SSF53098">
    <property type="entry name" value="Ribonuclease H-like"/>
    <property type="match status" value="1"/>
</dbReference>
<dbReference type="GO" id="GO:0003676">
    <property type="term" value="F:nucleic acid binding"/>
    <property type="evidence" value="ECO:0007669"/>
    <property type="project" value="InterPro"/>
</dbReference>
<reference evidence="2" key="1">
    <citation type="submission" date="2020-08" db="EMBL/GenBank/DDBJ databases">
        <title>Plant Genome Project.</title>
        <authorList>
            <person name="Zhang R.-G."/>
        </authorList>
    </citation>
    <scope>NUCLEOTIDE SEQUENCE</scope>
    <source>
        <strain evidence="2">WSP0</strain>
        <tissue evidence="2">Leaf</tissue>
    </source>
</reference>